<dbReference type="EMBL" id="JYKN01000526">
    <property type="protein sequence ID" value="KKK24079.1"/>
    <property type="molecule type" value="Genomic_DNA"/>
</dbReference>
<dbReference type="GO" id="GO:0005737">
    <property type="term" value="C:cytoplasm"/>
    <property type="evidence" value="ECO:0007669"/>
    <property type="project" value="TreeGrafter"/>
</dbReference>
<dbReference type="GO" id="GO:0019748">
    <property type="term" value="P:secondary metabolic process"/>
    <property type="evidence" value="ECO:0007669"/>
    <property type="project" value="TreeGrafter"/>
</dbReference>
<keyword evidence="3" id="KW-1185">Reference proteome</keyword>
<dbReference type="Proteomes" id="UP000034947">
    <property type="component" value="Unassembled WGS sequence"/>
</dbReference>
<name>A0A0F8UX63_9EURO</name>
<dbReference type="Pfam" id="PF00106">
    <property type="entry name" value="adh_short"/>
    <property type="match status" value="1"/>
</dbReference>
<comment type="similarity">
    <text evidence="1">Belongs to the short-chain dehydrogenases/reductases (SDR) family.</text>
</comment>
<dbReference type="SUPFAM" id="SSF51735">
    <property type="entry name" value="NAD(P)-binding Rossmann-fold domains"/>
    <property type="match status" value="1"/>
</dbReference>
<evidence type="ECO:0000313" key="2">
    <source>
        <dbReference type="EMBL" id="KKK24079.1"/>
    </source>
</evidence>
<organism evidence="2 3">
    <name type="scientific">Aspergillus ochraceoroseus</name>
    <dbReference type="NCBI Taxonomy" id="138278"/>
    <lineage>
        <taxon>Eukaryota</taxon>
        <taxon>Fungi</taxon>
        <taxon>Dikarya</taxon>
        <taxon>Ascomycota</taxon>
        <taxon>Pezizomycotina</taxon>
        <taxon>Eurotiomycetes</taxon>
        <taxon>Eurotiomycetidae</taxon>
        <taxon>Eurotiales</taxon>
        <taxon>Aspergillaceae</taxon>
        <taxon>Aspergillus</taxon>
        <taxon>Aspergillus subgen. Nidulantes</taxon>
    </lineage>
</organism>
<dbReference type="InterPro" id="IPR051468">
    <property type="entry name" value="Fungal_SecMetab_SDRs"/>
</dbReference>
<evidence type="ECO:0000256" key="1">
    <source>
        <dbReference type="ARBA" id="ARBA00006484"/>
    </source>
</evidence>
<dbReference type="GO" id="GO:0016491">
    <property type="term" value="F:oxidoreductase activity"/>
    <property type="evidence" value="ECO:0007669"/>
    <property type="project" value="TreeGrafter"/>
</dbReference>
<comment type="caution">
    <text evidence="2">The sequence shown here is derived from an EMBL/GenBank/DDBJ whole genome shotgun (WGS) entry which is preliminary data.</text>
</comment>
<gene>
    <name evidence="2" type="ORF">AOCH_005322</name>
</gene>
<dbReference type="AlphaFoldDB" id="A0A0F8UX63"/>
<dbReference type="PANTHER" id="PTHR43544:SF32">
    <property type="entry name" value="CHAIN DEHYDROGENASE, PUTATIVE (AFU_ORTHOLOGUE AFUA_5G01530)-RELATED"/>
    <property type="match status" value="1"/>
</dbReference>
<evidence type="ECO:0000313" key="3">
    <source>
        <dbReference type="Proteomes" id="UP000034947"/>
    </source>
</evidence>
<protein>
    <recommendedName>
        <fullName evidence="4">Short chain dehydrogenase</fullName>
    </recommendedName>
</protein>
<proteinExistence type="inferred from homology"/>
<evidence type="ECO:0008006" key="4">
    <source>
        <dbReference type="Google" id="ProtNLM"/>
    </source>
</evidence>
<reference evidence="2 3" key="1">
    <citation type="submission" date="2015-02" db="EMBL/GenBank/DDBJ databases">
        <title>Draft Genome Sequences of Two Closely-Related Aflatoxigenic Aspergillus Species Obtained from the Cote d'Ivoire.</title>
        <authorList>
            <person name="Moore G.G."/>
            <person name="Beltz S.B."/>
            <person name="Mack B.M."/>
        </authorList>
    </citation>
    <scope>NUCLEOTIDE SEQUENCE [LARGE SCALE GENOMIC DNA]</scope>
    <source>
        <strain evidence="2 3">SRRC1432</strain>
    </source>
</reference>
<dbReference type="InterPro" id="IPR036291">
    <property type="entry name" value="NAD(P)-bd_dom_sf"/>
</dbReference>
<dbReference type="PANTHER" id="PTHR43544">
    <property type="entry name" value="SHORT-CHAIN DEHYDROGENASE/REDUCTASE"/>
    <property type="match status" value="1"/>
</dbReference>
<dbReference type="InterPro" id="IPR002347">
    <property type="entry name" value="SDR_fam"/>
</dbReference>
<dbReference type="VEuPathDB" id="FungiDB:P175DRAFT_0461083"/>
<dbReference type="OrthoDB" id="1933717at2759"/>
<sequence>MTEREVWNKSWNVNTAGTQIMTSTFIPLLLRSTDPRILFITSGLSTLSGTEDMAIRANQSPDKGWPKRGFTATAYRSAKTGLNMMMRNWHRLLKNDGVKVWAIAPGLLATGLGGNPEFLKKLGAGDPAVAGPFIRDVIEGVRDADVGKVISRDGIQPW</sequence>
<accession>A0A0F8UX63</accession>
<dbReference type="Gene3D" id="3.40.50.720">
    <property type="entry name" value="NAD(P)-binding Rossmann-like Domain"/>
    <property type="match status" value="1"/>
</dbReference>